<dbReference type="EMBL" id="NCSJ02000320">
    <property type="protein sequence ID" value="RFU25617.1"/>
    <property type="molecule type" value="Genomic_DNA"/>
</dbReference>
<feature type="non-terminal residue" evidence="2">
    <location>
        <position position="407"/>
    </location>
</feature>
<feature type="non-terminal residue" evidence="2">
    <location>
        <position position="1"/>
    </location>
</feature>
<comment type="caution">
    <text evidence="2">The sequence shown here is derived from an EMBL/GenBank/DDBJ whole genome shotgun (WGS) entry which is preliminary data.</text>
</comment>
<protein>
    <submittedName>
        <fullName evidence="2">Uncharacterized protein</fullName>
    </submittedName>
</protein>
<gene>
    <name evidence="2" type="ORF">B7463_g10730</name>
</gene>
<dbReference type="Proteomes" id="UP000258309">
    <property type="component" value="Unassembled WGS sequence"/>
</dbReference>
<feature type="compositionally biased region" description="Basic residues" evidence="1">
    <location>
        <begin position="119"/>
        <end position="132"/>
    </location>
</feature>
<feature type="compositionally biased region" description="Low complexity" evidence="1">
    <location>
        <begin position="380"/>
        <end position="391"/>
    </location>
</feature>
<feature type="region of interest" description="Disordered" evidence="1">
    <location>
        <begin position="380"/>
        <end position="407"/>
    </location>
</feature>
<feature type="compositionally biased region" description="Low complexity" evidence="1">
    <location>
        <begin position="228"/>
        <end position="238"/>
    </location>
</feature>
<dbReference type="AlphaFoldDB" id="A0A3E2GX76"/>
<feature type="region of interest" description="Disordered" evidence="1">
    <location>
        <begin position="228"/>
        <end position="253"/>
    </location>
</feature>
<evidence type="ECO:0000313" key="2">
    <source>
        <dbReference type="EMBL" id="RFU25617.1"/>
    </source>
</evidence>
<feature type="region of interest" description="Disordered" evidence="1">
    <location>
        <begin position="1"/>
        <end position="55"/>
    </location>
</feature>
<feature type="region of interest" description="Disordered" evidence="1">
    <location>
        <begin position="115"/>
        <end position="167"/>
    </location>
</feature>
<name>A0A3E2GX76_SCYLI</name>
<sequence length="407" mass="45427">MSDKAALGKPAQGMGVESGAQEEPPSSSKDQDHEAPQPSSPPRATQAETSITVPAPMMMRMPEISDMVERFSMQSIEHSARGTFLHHDALPSLPSAEDWERKMLYRTQYYMSRHDSHDHNHHGHHHAHHQHHHDGTSAYSQEGAPILDRLPLSGPPSSAGSSRLRYPTVSCRRTQHQLQTQLQHDGASVREIRSMVSEIVHNRRIHRASYSYTRSRSRLSSNSLPISATTAAAAAPSPSRTPAPPHRTEKSVHNGDIPAEQALILDDPESMEVDPEFLNLSPEPLSPFLDDDYAELHEWDPNPMPFSVDEETMRLGTFLNHQAGSSDADDPEFGLGLRRSTVPASIRKYTIRYRGCAECVGGVANKVRCVPRMRKRRLQQIQQQEVQQTPTRPRRMSRLSEVVGDGG</sequence>
<organism evidence="2 3">
    <name type="scientific">Scytalidium lignicola</name>
    <name type="common">Hyphomycete</name>
    <dbReference type="NCBI Taxonomy" id="5539"/>
    <lineage>
        <taxon>Eukaryota</taxon>
        <taxon>Fungi</taxon>
        <taxon>Dikarya</taxon>
        <taxon>Ascomycota</taxon>
        <taxon>Pezizomycotina</taxon>
        <taxon>Leotiomycetes</taxon>
        <taxon>Leotiomycetes incertae sedis</taxon>
        <taxon>Scytalidium</taxon>
    </lineage>
</organism>
<reference evidence="2 3" key="1">
    <citation type="submission" date="2018-05" db="EMBL/GenBank/DDBJ databases">
        <title>Draft genome sequence of Scytalidium lignicola DSM 105466, a ubiquitous saprotrophic fungus.</title>
        <authorList>
            <person name="Buettner E."/>
            <person name="Gebauer A.M."/>
            <person name="Hofrichter M."/>
            <person name="Liers C."/>
            <person name="Kellner H."/>
        </authorList>
    </citation>
    <scope>NUCLEOTIDE SEQUENCE [LARGE SCALE GENOMIC DNA]</scope>
    <source>
        <strain evidence="2 3">DSM 105466</strain>
    </source>
</reference>
<proteinExistence type="predicted"/>
<keyword evidence="3" id="KW-1185">Reference proteome</keyword>
<evidence type="ECO:0000313" key="3">
    <source>
        <dbReference type="Proteomes" id="UP000258309"/>
    </source>
</evidence>
<feature type="compositionally biased region" description="Polar residues" evidence="1">
    <location>
        <begin position="42"/>
        <end position="52"/>
    </location>
</feature>
<evidence type="ECO:0000256" key="1">
    <source>
        <dbReference type="SAM" id="MobiDB-lite"/>
    </source>
</evidence>
<feature type="compositionally biased region" description="Low complexity" evidence="1">
    <location>
        <begin position="149"/>
        <end position="165"/>
    </location>
</feature>
<dbReference type="OrthoDB" id="10493842at2759"/>
<accession>A0A3E2GX76</accession>